<dbReference type="InterPro" id="IPR050462">
    <property type="entry name" value="Retroviral_Gag-Pol_poly"/>
</dbReference>
<evidence type="ECO:0000256" key="1">
    <source>
        <dbReference type="PROSITE-ProRule" id="PRU00047"/>
    </source>
</evidence>
<gene>
    <name evidence="4" type="ORF">MPIPNATIZW_LOCUS13867</name>
</gene>
<feature type="compositionally biased region" description="Polar residues" evidence="2">
    <location>
        <begin position="153"/>
        <end position="167"/>
    </location>
</feature>
<dbReference type="InterPro" id="IPR036946">
    <property type="entry name" value="G_retro_matrix_sf"/>
</dbReference>
<feature type="domain" description="CCHC-type" evidence="3">
    <location>
        <begin position="487"/>
        <end position="502"/>
    </location>
</feature>
<dbReference type="InterPro" id="IPR008919">
    <property type="entry name" value="Retrov_capsid_N"/>
</dbReference>
<feature type="compositionally biased region" description="Basic and acidic residues" evidence="2">
    <location>
        <begin position="124"/>
        <end position="152"/>
    </location>
</feature>
<dbReference type="Pfam" id="PF00098">
    <property type="entry name" value="zf-CCHC"/>
    <property type="match status" value="1"/>
</dbReference>
<keyword evidence="1" id="KW-0862">Zinc</keyword>
<dbReference type="InterPro" id="IPR003036">
    <property type="entry name" value="Gag_P30"/>
</dbReference>
<dbReference type="SUPFAM" id="SSF47943">
    <property type="entry name" value="Retrovirus capsid protein, N-terminal core domain"/>
    <property type="match status" value="1"/>
</dbReference>
<feature type="compositionally biased region" description="Polar residues" evidence="2">
    <location>
        <begin position="203"/>
        <end position="214"/>
    </location>
</feature>
<feature type="region of interest" description="Disordered" evidence="2">
    <location>
        <begin position="102"/>
        <end position="226"/>
    </location>
</feature>
<dbReference type="InterPro" id="IPR001878">
    <property type="entry name" value="Znf_CCHC"/>
</dbReference>
<dbReference type="EMBL" id="OY882862">
    <property type="protein sequence ID" value="CAK6445561.1"/>
    <property type="molecule type" value="Genomic_DNA"/>
</dbReference>
<protein>
    <recommendedName>
        <fullName evidence="3">CCHC-type domain-containing protein</fullName>
    </recommendedName>
</protein>
<evidence type="ECO:0000313" key="5">
    <source>
        <dbReference type="Proteomes" id="UP001314169"/>
    </source>
</evidence>
<organism evidence="4 5">
    <name type="scientific">Pipistrellus nathusii</name>
    <name type="common">Nathusius' pipistrelle</name>
    <dbReference type="NCBI Taxonomy" id="59473"/>
    <lineage>
        <taxon>Eukaryota</taxon>
        <taxon>Metazoa</taxon>
        <taxon>Chordata</taxon>
        <taxon>Craniata</taxon>
        <taxon>Vertebrata</taxon>
        <taxon>Euteleostomi</taxon>
        <taxon>Mammalia</taxon>
        <taxon>Eutheria</taxon>
        <taxon>Laurasiatheria</taxon>
        <taxon>Chiroptera</taxon>
        <taxon>Yangochiroptera</taxon>
        <taxon>Vespertilionidae</taxon>
        <taxon>Pipistrellus</taxon>
    </lineage>
</organism>
<accession>A0ABP0A4X6</accession>
<reference evidence="4" key="1">
    <citation type="submission" date="2023-12" db="EMBL/GenBank/DDBJ databases">
        <authorList>
            <person name="Brown T."/>
        </authorList>
    </citation>
    <scope>NUCLEOTIDE SEQUENCE</scope>
</reference>
<sequence length="526" mass="59591">MGTTQSIPKDSPLGRVLERWYVHGRKPMTKKKMISYCNKVWPTYVLGSEERWPLNGSLNYYTILQLESFCKRSGKWGELSYIEAFMWLHKMDAAREGNMLTVPCGRSVKPPQADSEPKPPSADSKPKPRLSDREPKPPPADRKTQKEKKNEETPPSASQSPGTQTAKQGGGRIPPPPPPRSRGDLGNPGTQAAKAPPSRDEQTVSPSRSSQGTQCGPGAPQTGMVVPYQPRQLPVGGVDPKDQPTGYYWARTPFSVSDLLKWKSTNPSYQEDPQKTTDFFTFIFSTHQPNWADVEALLNILLTSDERKLVREKALEEAYRLYRENPHRTPSPAGAVPLVEPHWNPNGGGLVHLEHYRRCILKGLKRGVTKKNCPERVRAVQQKLDEDPEDFLQRLYQAYRKYTNIDPEAPENVWQVSLSFIYQSAPYIRRKLETLNGALAMNPEQLVSLARAQSRKMEPQQQVVIFLNPGGGREETRRRRPLGPNQCAYCKEEGHWKKECPRLVLKALRNALQNQNRMVGWHSDSD</sequence>
<evidence type="ECO:0000313" key="4">
    <source>
        <dbReference type="EMBL" id="CAK6445561.1"/>
    </source>
</evidence>
<dbReference type="PANTHER" id="PTHR33166">
    <property type="entry name" value="GAG_P30 DOMAIN-CONTAINING PROTEIN"/>
    <property type="match status" value="1"/>
</dbReference>
<dbReference type="Gene3D" id="1.10.150.180">
    <property type="entry name" value="Gamma-retroviral matrix domain"/>
    <property type="match status" value="1"/>
</dbReference>
<keyword evidence="5" id="KW-1185">Reference proteome</keyword>
<keyword evidence="1" id="KW-0479">Metal-binding</keyword>
<dbReference type="SUPFAM" id="SSF47836">
    <property type="entry name" value="Retroviral matrix proteins"/>
    <property type="match status" value="1"/>
</dbReference>
<keyword evidence="1" id="KW-0863">Zinc-finger</keyword>
<proteinExistence type="predicted"/>
<dbReference type="SUPFAM" id="SSF57756">
    <property type="entry name" value="Retrovirus zinc finger-like domains"/>
    <property type="match status" value="1"/>
</dbReference>
<dbReference type="Pfam" id="PF02093">
    <property type="entry name" value="Gag_p30"/>
    <property type="match status" value="1"/>
</dbReference>
<dbReference type="InterPro" id="IPR010999">
    <property type="entry name" value="Retrovr_matrix"/>
</dbReference>
<evidence type="ECO:0000256" key="2">
    <source>
        <dbReference type="SAM" id="MobiDB-lite"/>
    </source>
</evidence>
<dbReference type="Gene3D" id="4.10.60.10">
    <property type="entry name" value="Zinc finger, CCHC-type"/>
    <property type="match status" value="1"/>
</dbReference>
<evidence type="ECO:0000259" key="3">
    <source>
        <dbReference type="PROSITE" id="PS50158"/>
    </source>
</evidence>
<dbReference type="Proteomes" id="UP001314169">
    <property type="component" value="Chromosome 5"/>
</dbReference>
<name>A0ABP0A4X6_PIPNA</name>
<dbReference type="InterPro" id="IPR036875">
    <property type="entry name" value="Znf_CCHC_sf"/>
</dbReference>
<dbReference type="Gene3D" id="1.10.375.10">
    <property type="entry name" value="Human Immunodeficiency Virus Type 1 Capsid Protein"/>
    <property type="match status" value="1"/>
</dbReference>
<dbReference type="PROSITE" id="PS50158">
    <property type="entry name" value="ZF_CCHC"/>
    <property type="match status" value="1"/>
</dbReference>
<dbReference type="SMART" id="SM00343">
    <property type="entry name" value="ZnF_C2HC"/>
    <property type="match status" value="1"/>
</dbReference>